<feature type="signal peptide" evidence="1">
    <location>
        <begin position="1"/>
        <end position="22"/>
    </location>
</feature>
<evidence type="ECO:0000313" key="2">
    <source>
        <dbReference type="EMBL" id="RZF34932.1"/>
    </source>
</evidence>
<dbReference type="AlphaFoldDB" id="A0A482WNX4"/>
<sequence>MFKMQIYRYISLLMIVITLTSASLPTLNVGNEEYIATRIYACITNTEVNPNTIFTSIPTISAQQVQSKKDEGFSDNALLNALSPPVTIYTLRDKILETQGFMTAGLEICEPTRYGWRKSDLKLIAVESVANQLAELLYLDDDTSYATTQALADIINRSVRIRS</sequence>
<keyword evidence="1" id="KW-0732">Signal</keyword>
<proteinExistence type="predicted"/>
<organism evidence="2 3">
    <name type="scientific">Laodelphax striatellus</name>
    <name type="common">Small brown planthopper</name>
    <name type="synonym">Delphax striatella</name>
    <dbReference type="NCBI Taxonomy" id="195883"/>
    <lineage>
        <taxon>Eukaryota</taxon>
        <taxon>Metazoa</taxon>
        <taxon>Ecdysozoa</taxon>
        <taxon>Arthropoda</taxon>
        <taxon>Hexapoda</taxon>
        <taxon>Insecta</taxon>
        <taxon>Pterygota</taxon>
        <taxon>Neoptera</taxon>
        <taxon>Paraneoptera</taxon>
        <taxon>Hemiptera</taxon>
        <taxon>Auchenorrhyncha</taxon>
        <taxon>Fulgoroidea</taxon>
        <taxon>Delphacidae</taxon>
        <taxon>Criomorphinae</taxon>
        <taxon>Laodelphax</taxon>
    </lineage>
</organism>
<feature type="chain" id="PRO_5019731793" evidence="1">
    <location>
        <begin position="23"/>
        <end position="163"/>
    </location>
</feature>
<dbReference type="InParanoid" id="A0A482WNX4"/>
<accession>A0A482WNX4</accession>
<comment type="caution">
    <text evidence="2">The sequence shown here is derived from an EMBL/GenBank/DDBJ whole genome shotgun (WGS) entry which is preliminary data.</text>
</comment>
<reference evidence="2 3" key="1">
    <citation type="journal article" date="2017" name="Gigascience">
        <title>Genome sequence of the small brown planthopper, Laodelphax striatellus.</title>
        <authorList>
            <person name="Zhu J."/>
            <person name="Jiang F."/>
            <person name="Wang X."/>
            <person name="Yang P."/>
            <person name="Bao Y."/>
            <person name="Zhao W."/>
            <person name="Wang W."/>
            <person name="Lu H."/>
            <person name="Wang Q."/>
            <person name="Cui N."/>
            <person name="Li J."/>
            <person name="Chen X."/>
            <person name="Luo L."/>
            <person name="Yu J."/>
            <person name="Kang L."/>
            <person name="Cui F."/>
        </authorList>
    </citation>
    <scope>NUCLEOTIDE SEQUENCE [LARGE SCALE GENOMIC DNA]</scope>
    <source>
        <strain evidence="2">Lst14</strain>
    </source>
</reference>
<dbReference type="Proteomes" id="UP000291343">
    <property type="component" value="Unassembled WGS sequence"/>
</dbReference>
<keyword evidence="3" id="KW-1185">Reference proteome</keyword>
<dbReference type="EMBL" id="QKKF02029992">
    <property type="protein sequence ID" value="RZF34932.1"/>
    <property type="molecule type" value="Genomic_DNA"/>
</dbReference>
<evidence type="ECO:0000256" key="1">
    <source>
        <dbReference type="SAM" id="SignalP"/>
    </source>
</evidence>
<name>A0A482WNX4_LAOST</name>
<gene>
    <name evidence="2" type="ORF">LSTR_LSTR011426</name>
</gene>
<evidence type="ECO:0000313" key="3">
    <source>
        <dbReference type="Proteomes" id="UP000291343"/>
    </source>
</evidence>
<protein>
    <submittedName>
        <fullName evidence="2">Uncharacterized protein</fullName>
    </submittedName>
</protein>